<dbReference type="Proteomes" id="UP000531216">
    <property type="component" value="Unassembled WGS sequence"/>
</dbReference>
<dbReference type="AlphaFoldDB" id="A0A7W6FTL3"/>
<proteinExistence type="predicted"/>
<evidence type="ECO:0000256" key="1">
    <source>
        <dbReference type="SAM" id="Phobius"/>
    </source>
</evidence>
<accession>A0A7W6FTL3</accession>
<name>A0A7W6FTL3_9HYPH</name>
<organism evidence="2 3">
    <name type="scientific">Aureimonas phyllosphaerae</name>
    <dbReference type="NCBI Taxonomy" id="1166078"/>
    <lineage>
        <taxon>Bacteria</taxon>
        <taxon>Pseudomonadati</taxon>
        <taxon>Pseudomonadota</taxon>
        <taxon>Alphaproteobacteria</taxon>
        <taxon>Hyphomicrobiales</taxon>
        <taxon>Aurantimonadaceae</taxon>
        <taxon>Aureimonas</taxon>
    </lineage>
</organism>
<keyword evidence="3" id="KW-1185">Reference proteome</keyword>
<keyword evidence="1" id="KW-0472">Membrane</keyword>
<keyword evidence="1" id="KW-0812">Transmembrane</keyword>
<sequence>MSSRKSATGIMAALYVVIGIGVAGLLVLFFTRFFGGV</sequence>
<comment type="caution">
    <text evidence="2">The sequence shown here is derived from an EMBL/GenBank/DDBJ whole genome shotgun (WGS) entry which is preliminary data.</text>
</comment>
<reference evidence="2 3" key="1">
    <citation type="submission" date="2020-08" db="EMBL/GenBank/DDBJ databases">
        <title>Genomic Encyclopedia of Type Strains, Phase IV (KMG-IV): sequencing the most valuable type-strain genomes for metagenomic binning, comparative biology and taxonomic classification.</title>
        <authorList>
            <person name="Goeker M."/>
        </authorList>
    </citation>
    <scope>NUCLEOTIDE SEQUENCE [LARGE SCALE GENOMIC DNA]</scope>
    <source>
        <strain evidence="2 3">DSM 25024</strain>
    </source>
</reference>
<evidence type="ECO:0000313" key="3">
    <source>
        <dbReference type="Proteomes" id="UP000531216"/>
    </source>
</evidence>
<dbReference type="EMBL" id="JACIDO010000001">
    <property type="protein sequence ID" value="MBB3934127.1"/>
    <property type="molecule type" value="Genomic_DNA"/>
</dbReference>
<evidence type="ECO:0000313" key="2">
    <source>
        <dbReference type="EMBL" id="MBB3934127.1"/>
    </source>
</evidence>
<gene>
    <name evidence="2" type="ORF">GGR05_000238</name>
</gene>
<protein>
    <submittedName>
        <fullName evidence="2">Uncharacterized protein</fullName>
    </submittedName>
</protein>
<keyword evidence="1" id="KW-1133">Transmembrane helix</keyword>
<feature type="transmembrane region" description="Helical" evidence="1">
    <location>
        <begin position="12"/>
        <end position="34"/>
    </location>
</feature>